<gene>
    <name evidence="1" type="ORF">FZC75_10405</name>
</gene>
<dbReference type="Proteomes" id="UP000324517">
    <property type="component" value="Unassembled WGS sequence"/>
</dbReference>
<dbReference type="EMBL" id="VTET01000004">
    <property type="protein sequence ID" value="TYS72357.1"/>
    <property type="molecule type" value="Genomic_DNA"/>
</dbReference>
<name>A0A5D4T9P4_9BACI</name>
<dbReference type="AlphaFoldDB" id="A0A5D4T9P4"/>
<evidence type="ECO:0000313" key="2">
    <source>
        <dbReference type="Proteomes" id="UP000324517"/>
    </source>
</evidence>
<dbReference type="OrthoDB" id="583824at2"/>
<comment type="caution">
    <text evidence="1">The sequence shown here is derived from an EMBL/GenBank/DDBJ whole genome shotgun (WGS) entry which is preliminary data.</text>
</comment>
<protein>
    <submittedName>
        <fullName evidence="1">DUF723 domain-containing protein</fullName>
    </submittedName>
</protein>
<evidence type="ECO:0000313" key="1">
    <source>
        <dbReference type="EMBL" id="TYS72357.1"/>
    </source>
</evidence>
<dbReference type="RefSeq" id="WP_148979223.1">
    <property type="nucleotide sequence ID" value="NZ_JBNILM010000004.1"/>
</dbReference>
<accession>A0A5D4T9P4</accession>
<proteinExistence type="predicted"/>
<sequence>MEDGMPITYLELKNKLNALGLTLIVSTTFYSKSIKMRDEIKFKCTKHSSSLQKVTFRYFSERTGEICKYCNGSLVYFPVIEDEFINSKLVLVSKESDYRNIHGSLVFICPKHAKYEQKTTYRQFKEKEGNVCKYCKRVLMCIEDISKEFEEEGYFLLEKEYIDAKTPLRYICLKHPDKNLKMNYSNFRQGRNCPYCKGNAKYTIEEARLAFNELNLELLENDYIDVFHMMKCLCKLHPKEIQFRNLKAVLNGYGCLLCSCNTPASFEEVRSAFQVKGLELLETEYINTTTPMKYRCPKHPDKTLYKKYIDIKNGTGCPYCGNTVPYEYEVVKKEFQKRGYKLLSKHYHNNRQLLEYECPFHPHKETFITYRCLLLGHGCRYCSKTKVDFLDVKEAFSKRNYEILDESYFNSQTKIRYKCPNHPDKDLKITWNNFQNHDRGCPYCFFDSIRGEKSPLYKGGTSEINQYLRQKINDWKKDSLEKHNYRCFVTGRTGKLHVHHLTPFQSLRDQAFNETKIPKLSQVKDYTTRQLEKLEDKIIELHEKELGVPLLKDVHKDFHKKYGYKATINNLLEYKDFYIKSS</sequence>
<reference evidence="1 2" key="1">
    <citation type="submission" date="2019-08" db="EMBL/GenBank/DDBJ databases">
        <title>Bacillus genomes from the desert of Cuatro Cienegas, Coahuila.</title>
        <authorList>
            <person name="Olmedo-Alvarez G."/>
        </authorList>
    </citation>
    <scope>NUCLEOTIDE SEQUENCE [LARGE SCALE GENOMIC DNA]</scope>
    <source>
        <strain evidence="1 2">CH98b_3T</strain>
    </source>
</reference>
<organism evidence="1 2">
    <name type="scientific">Sutcliffiella horikoshii</name>
    <dbReference type="NCBI Taxonomy" id="79883"/>
    <lineage>
        <taxon>Bacteria</taxon>
        <taxon>Bacillati</taxon>
        <taxon>Bacillota</taxon>
        <taxon>Bacilli</taxon>
        <taxon>Bacillales</taxon>
        <taxon>Bacillaceae</taxon>
        <taxon>Sutcliffiella</taxon>
    </lineage>
</organism>